<feature type="transmembrane region" description="Helical" evidence="8">
    <location>
        <begin position="207"/>
        <end position="235"/>
    </location>
</feature>
<feature type="transmembrane region" description="Helical" evidence="8">
    <location>
        <begin position="143"/>
        <end position="164"/>
    </location>
</feature>
<comment type="caution">
    <text evidence="10">The sequence shown here is derived from an EMBL/GenBank/DDBJ whole genome shotgun (WGS) entry which is preliminary data.</text>
</comment>
<dbReference type="GO" id="GO:0043190">
    <property type="term" value="C:ATP-binding cassette (ABC) transporter complex"/>
    <property type="evidence" value="ECO:0007669"/>
    <property type="project" value="InterPro"/>
</dbReference>
<comment type="similarity">
    <text evidence="2">Belongs to the binding-protein-dependent transport system permease family. HisMQ subfamily.</text>
</comment>
<sequence>MSRSRSAEMDRVPASFAVPKASDSRPPPHGRRGILARLHARYFASLWDTVVTLVIGLPLLLMAWFFLKWALVDAVWVAPEGKACQLASGACWAVVAEKYRVILFGTYPFEEQWRGFVTIALWIGWGIASGWRRVPLAARLWGWLVVAVVTVVLMRGGVFGLSLVSTDEWGGLPLTFLVFAGTVAGGVPLAVLLALGRRSDLPIISGLCVAVIEGVRGIPLLVVLFFAALILPLFLPPQLNIDKLLRAEIGMIIFFAAYAAEVIRGGLQAIPAGQEEAAKALGMPYWTRMRKIVLPQALSVALPALFNDIIRAFKNTTFFSILGLFDVLGATKAALQDPVWVRYGLEGYLFVFMVYLVFCLGLTFHGREMEKNAWRRLGRGEA</sequence>
<keyword evidence="3 8" id="KW-0813">Transport</keyword>
<dbReference type="PANTHER" id="PTHR30614">
    <property type="entry name" value="MEMBRANE COMPONENT OF AMINO ACID ABC TRANSPORTER"/>
    <property type="match status" value="1"/>
</dbReference>
<evidence type="ECO:0000313" key="10">
    <source>
        <dbReference type="EMBL" id="RAI25410.1"/>
    </source>
</evidence>
<dbReference type="InterPro" id="IPR035906">
    <property type="entry name" value="MetI-like_sf"/>
</dbReference>
<dbReference type="InterPro" id="IPR010065">
    <property type="entry name" value="AA_ABC_transptr_permease_3TM"/>
</dbReference>
<dbReference type="AlphaFoldDB" id="A0A327JG78"/>
<feature type="transmembrane region" description="Helical" evidence="8">
    <location>
        <begin position="176"/>
        <end position="195"/>
    </location>
</feature>
<evidence type="ECO:0000256" key="4">
    <source>
        <dbReference type="ARBA" id="ARBA00022475"/>
    </source>
</evidence>
<proteinExistence type="inferred from homology"/>
<keyword evidence="5 8" id="KW-0812">Transmembrane</keyword>
<dbReference type="OrthoDB" id="9771188at2"/>
<evidence type="ECO:0000259" key="9">
    <source>
        <dbReference type="PROSITE" id="PS50928"/>
    </source>
</evidence>
<evidence type="ECO:0000256" key="3">
    <source>
        <dbReference type="ARBA" id="ARBA00022448"/>
    </source>
</evidence>
<dbReference type="PROSITE" id="PS50928">
    <property type="entry name" value="ABC_TM1"/>
    <property type="match status" value="1"/>
</dbReference>
<dbReference type="PANTHER" id="PTHR30614:SF41">
    <property type="entry name" value="INNER MEMBRANE AMINO-ACID ABC TRANSPORTER PERMEASE PROTEIN YHDY"/>
    <property type="match status" value="1"/>
</dbReference>
<dbReference type="SUPFAM" id="SSF161098">
    <property type="entry name" value="MetI-like"/>
    <property type="match status" value="1"/>
</dbReference>
<accession>A0A327JG78</accession>
<comment type="subcellular location">
    <subcellularLocation>
        <location evidence="1">Cell inner membrane</location>
        <topology evidence="1">Multi-pass membrane protein</topology>
    </subcellularLocation>
    <subcellularLocation>
        <location evidence="8">Cell membrane</location>
        <topology evidence="8">Multi-pass membrane protein</topology>
    </subcellularLocation>
</comment>
<evidence type="ECO:0000256" key="1">
    <source>
        <dbReference type="ARBA" id="ARBA00004429"/>
    </source>
</evidence>
<evidence type="ECO:0000313" key="11">
    <source>
        <dbReference type="Proteomes" id="UP000249299"/>
    </source>
</evidence>
<dbReference type="InterPro" id="IPR043429">
    <property type="entry name" value="ArtM/GltK/GlnP/TcyL/YhdX-like"/>
</dbReference>
<dbReference type="NCBIfam" id="TIGR01726">
    <property type="entry name" value="HEQRo_perm_3TM"/>
    <property type="match status" value="1"/>
</dbReference>
<keyword evidence="11" id="KW-1185">Reference proteome</keyword>
<dbReference type="Proteomes" id="UP000249299">
    <property type="component" value="Unassembled WGS sequence"/>
</dbReference>
<feature type="transmembrane region" description="Helical" evidence="8">
    <location>
        <begin position="347"/>
        <end position="366"/>
    </location>
</feature>
<dbReference type="GO" id="GO:0006865">
    <property type="term" value="P:amino acid transport"/>
    <property type="evidence" value="ECO:0007669"/>
    <property type="project" value="TreeGrafter"/>
</dbReference>
<name>A0A327JG78_9HYPH</name>
<keyword evidence="6 8" id="KW-1133">Transmembrane helix</keyword>
<evidence type="ECO:0000256" key="2">
    <source>
        <dbReference type="ARBA" id="ARBA00010072"/>
    </source>
</evidence>
<feature type="transmembrane region" description="Helical" evidence="8">
    <location>
        <begin position="292"/>
        <end position="310"/>
    </location>
</feature>
<dbReference type="GO" id="GO:0022857">
    <property type="term" value="F:transmembrane transporter activity"/>
    <property type="evidence" value="ECO:0007669"/>
    <property type="project" value="InterPro"/>
</dbReference>
<dbReference type="InterPro" id="IPR000515">
    <property type="entry name" value="MetI-like"/>
</dbReference>
<evidence type="ECO:0000256" key="6">
    <source>
        <dbReference type="ARBA" id="ARBA00022989"/>
    </source>
</evidence>
<organism evidence="10 11">
    <name type="scientific">Rhodobium orientis</name>
    <dbReference type="NCBI Taxonomy" id="34017"/>
    <lineage>
        <taxon>Bacteria</taxon>
        <taxon>Pseudomonadati</taxon>
        <taxon>Pseudomonadota</taxon>
        <taxon>Alphaproteobacteria</taxon>
        <taxon>Hyphomicrobiales</taxon>
        <taxon>Rhodobiaceae</taxon>
        <taxon>Rhodobium</taxon>
    </lineage>
</organism>
<feature type="transmembrane region" description="Helical" evidence="8">
    <location>
        <begin position="113"/>
        <end position="131"/>
    </location>
</feature>
<evidence type="ECO:0000256" key="5">
    <source>
        <dbReference type="ARBA" id="ARBA00022692"/>
    </source>
</evidence>
<dbReference type="Gene3D" id="1.10.3720.10">
    <property type="entry name" value="MetI-like"/>
    <property type="match status" value="1"/>
</dbReference>
<evidence type="ECO:0000256" key="7">
    <source>
        <dbReference type="ARBA" id="ARBA00023136"/>
    </source>
</evidence>
<feature type="domain" description="ABC transmembrane type-1" evidence="9">
    <location>
        <begin position="172"/>
        <end position="364"/>
    </location>
</feature>
<protein>
    <recommendedName>
        <fullName evidence="9">ABC transmembrane type-1 domain-containing protein</fullName>
    </recommendedName>
</protein>
<dbReference type="Pfam" id="PF00528">
    <property type="entry name" value="BPD_transp_1"/>
    <property type="match status" value="1"/>
</dbReference>
<reference evidence="10 11" key="1">
    <citation type="submission" date="2017-07" db="EMBL/GenBank/DDBJ databases">
        <title>Draft Genome Sequences of Select Purple Nonsulfur Bacteria.</title>
        <authorList>
            <person name="Lasarre B."/>
            <person name="Mckinlay J.B."/>
        </authorList>
    </citation>
    <scope>NUCLEOTIDE SEQUENCE [LARGE SCALE GENOMIC DNA]</scope>
    <source>
        <strain evidence="10 11">DSM 11290</strain>
    </source>
</reference>
<evidence type="ECO:0000256" key="8">
    <source>
        <dbReference type="RuleBase" id="RU363032"/>
    </source>
</evidence>
<dbReference type="EMBL" id="NPEV01000048">
    <property type="protein sequence ID" value="RAI25410.1"/>
    <property type="molecule type" value="Genomic_DNA"/>
</dbReference>
<gene>
    <name evidence="10" type="ORF">CH339_18350</name>
</gene>
<keyword evidence="4" id="KW-1003">Cell membrane</keyword>
<keyword evidence="7 8" id="KW-0472">Membrane</keyword>
<dbReference type="CDD" id="cd06261">
    <property type="entry name" value="TM_PBP2"/>
    <property type="match status" value="1"/>
</dbReference>
<feature type="transmembrane region" description="Helical" evidence="8">
    <location>
        <begin position="42"/>
        <end position="67"/>
    </location>
</feature>